<dbReference type="GO" id="GO:0006355">
    <property type="term" value="P:regulation of DNA-templated transcription"/>
    <property type="evidence" value="ECO:0007669"/>
    <property type="project" value="InterPro"/>
</dbReference>
<reference evidence="3 4" key="1">
    <citation type="submission" date="2015-12" db="EMBL/GenBank/DDBJ databases">
        <title>Amycolatopsis regifaucium genome sequencing and assembly.</title>
        <authorList>
            <person name="Mayilraj S."/>
        </authorList>
    </citation>
    <scope>NUCLEOTIDE SEQUENCE [LARGE SCALE GENOMIC DNA]</scope>
    <source>
        <strain evidence="3 4">GY080</strain>
    </source>
</reference>
<dbReference type="SMART" id="SM00862">
    <property type="entry name" value="Trans_reg_C"/>
    <property type="match status" value="1"/>
</dbReference>
<comment type="caution">
    <text evidence="3">The sequence shown here is derived from an EMBL/GenBank/DDBJ whole genome shotgun (WGS) entry which is preliminary data.</text>
</comment>
<dbReference type="AlphaFoldDB" id="A0A154MWF0"/>
<dbReference type="Gene3D" id="1.10.10.10">
    <property type="entry name" value="Winged helix-like DNA-binding domain superfamily/Winged helix DNA-binding domain"/>
    <property type="match status" value="1"/>
</dbReference>
<organism evidence="3 4">
    <name type="scientific">Amycolatopsis regifaucium</name>
    <dbReference type="NCBI Taxonomy" id="546365"/>
    <lineage>
        <taxon>Bacteria</taxon>
        <taxon>Bacillati</taxon>
        <taxon>Actinomycetota</taxon>
        <taxon>Actinomycetes</taxon>
        <taxon>Pseudonocardiales</taxon>
        <taxon>Pseudonocardiaceae</taxon>
        <taxon>Amycolatopsis</taxon>
    </lineage>
</organism>
<name>A0A154MWF0_9PSEU</name>
<dbReference type="InterPro" id="IPR001867">
    <property type="entry name" value="OmpR/PhoB-type_DNA-bd"/>
</dbReference>
<dbReference type="InterPro" id="IPR036388">
    <property type="entry name" value="WH-like_DNA-bd_sf"/>
</dbReference>
<dbReference type="EMBL" id="LQCI01000002">
    <property type="protein sequence ID" value="KZB88263.1"/>
    <property type="molecule type" value="Genomic_DNA"/>
</dbReference>
<evidence type="ECO:0000256" key="1">
    <source>
        <dbReference type="ARBA" id="ARBA00023125"/>
    </source>
</evidence>
<dbReference type="SUPFAM" id="SSF46894">
    <property type="entry name" value="C-terminal effector domain of the bipartite response regulators"/>
    <property type="match status" value="1"/>
</dbReference>
<protein>
    <recommendedName>
        <fullName evidence="2">OmpR/PhoB-type domain-containing protein</fullName>
    </recommendedName>
</protein>
<evidence type="ECO:0000313" key="4">
    <source>
        <dbReference type="Proteomes" id="UP000076321"/>
    </source>
</evidence>
<keyword evidence="1" id="KW-0238">DNA-binding</keyword>
<accession>A0A154MWF0</accession>
<proteinExistence type="predicted"/>
<feature type="domain" description="OmpR/PhoB-type" evidence="2">
    <location>
        <begin position="13"/>
        <end position="90"/>
    </location>
</feature>
<dbReference type="Proteomes" id="UP000076321">
    <property type="component" value="Unassembled WGS sequence"/>
</dbReference>
<gene>
    <name evidence="3" type="ORF">AVL48_20115</name>
</gene>
<evidence type="ECO:0000259" key="2">
    <source>
        <dbReference type="SMART" id="SM00862"/>
    </source>
</evidence>
<dbReference type="InterPro" id="IPR016032">
    <property type="entry name" value="Sig_transdc_resp-reg_C-effctor"/>
</dbReference>
<sequence>MTVLGPPGLSCGGAELDLGAPQQQAVLMLLLARSGSFVRVGELVDGLWGYRAPATGEAVIRTYIFRIRRVFSAHGLASAIRSQAGGLFRVDLPVRRLRARLDRRSTVAVAKSALGDRAVGAAPAGFVRP</sequence>
<evidence type="ECO:0000313" key="3">
    <source>
        <dbReference type="EMBL" id="KZB88263.1"/>
    </source>
</evidence>
<dbReference type="GO" id="GO:0000160">
    <property type="term" value="P:phosphorelay signal transduction system"/>
    <property type="evidence" value="ECO:0007669"/>
    <property type="project" value="InterPro"/>
</dbReference>
<dbReference type="GO" id="GO:0003677">
    <property type="term" value="F:DNA binding"/>
    <property type="evidence" value="ECO:0007669"/>
    <property type="project" value="UniProtKB-KW"/>
</dbReference>
<dbReference type="Pfam" id="PF00486">
    <property type="entry name" value="Trans_reg_C"/>
    <property type="match status" value="1"/>
</dbReference>